<dbReference type="InterPro" id="IPR049672">
    <property type="entry name" value="Xrt_dep_XDP1"/>
</dbReference>
<dbReference type="NCBIfam" id="NF041927">
    <property type="entry name" value="Xrt_dep_XDP1"/>
    <property type="match status" value="1"/>
</dbReference>
<protein>
    <recommendedName>
        <fullName evidence="2">Ice-binding protein C-terminal domain-containing protein</fullName>
    </recommendedName>
</protein>
<feature type="chain" id="PRO_5003896506" description="Ice-binding protein C-terminal domain-containing protein" evidence="1">
    <location>
        <begin position="23"/>
        <end position="251"/>
    </location>
</feature>
<evidence type="ECO:0000313" key="3">
    <source>
        <dbReference type="EMBL" id="GAC17134.1"/>
    </source>
</evidence>
<proteinExistence type="predicted"/>
<comment type="caution">
    <text evidence="3">The sequence shown here is derived from an EMBL/GenBank/DDBJ whole genome shotgun (WGS) entry which is preliminary data.</text>
</comment>
<dbReference type="Pfam" id="PF07589">
    <property type="entry name" value="PEP-CTERM"/>
    <property type="match status" value="1"/>
</dbReference>
<dbReference type="Proteomes" id="UP000006327">
    <property type="component" value="Unassembled WGS sequence"/>
</dbReference>
<evidence type="ECO:0000256" key="1">
    <source>
        <dbReference type="SAM" id="SignalP"/>
    </source>
</evidence>
<dbReference type="RefSeq" id="WP_007615649.1">
    <property type="nucleotide sequence ID" value="NZ_BAEO01000003.1"/>
</dbReference>
<sequence>MLVSLKHILALGILVSSTSALASTYTADFSGVNSSNTSYSSFSYSVGGVNMTMTAWSDTENNLSNNDTELESGRLVRYGSGWGVVNQDESSGNSPDHSMDNMGNWVDFDMILVSFSEAVTLTGANFSWLYNTSQTEISVAAISGAVASGLGGSTWSDVVNSAGNMWSDSSHVSNYYAGINAGQTASQYWLVGAYNSIFNTTFSGGSTQNDGIKLSSIDFNVTSSDIPEPQTALIMAAGLFALILRRRKQIS</sequence>
<evidence type="ECO:0000313" key="4">
    <source>
        <dbReference type="Proteomes" id="UP000006327"/>
    </source>
</evidence>
<gene>
    <name evidence="3" type="ORF">GARC_0152</name>
</gene>
<feature type="domain" description="Ice-binding protein C-terminal" evidence="2">
    <location>
        <begin position="226"/>
        <end position="247"/>
    </location>
</feature>
<dbReference type="OrthoDB" id="6117416at2"/>
<feature type="signal peptide" evidence="1">
    <location>
        <begin position="1"/>
        <end position="22"/>
    </location>
</feature>
<dbReference type="NCBIfam" id="TIGR02595">
    <property type="entry name" value="PEP_CTERM"/>
    <property type="match status" value="1"/>
</dbReference>
<dbReference type="InterPro" id="IPR013424">
    <property type="entry name" value="Ice-binding_C"/>
</dbReference>
<dbReference type="eggNOG" id="ENOG5032YWX">
    <property type="taxonomic scope" value="Bacteria"/>
</dbReference>
<keyword evidence="4" id="KW-1185">Reference proteome</keyword>
<dbReference type="AlphaFoldDB" id="K6X920"/>
<organism evidence="3 4">
    <name type="scientific">Paraglaciecola arctica BSs20135</name>
    <dbReference type="NCBI Taxonomy" id="493475"/>
    <lineage>
        <taxon>Bacteria</taxon>
        <taxon>Pseudomonadati</taxon>
        <taxon>Pseudomonadota</taxon>
        <taxon>Gammaproteobacteria</taxon>
        <taxon>Alteromonadales</taxon>
        <taxon>Alteromonadaceae</taxon>
        <taxon>Paraglaciecola</taxon>
    </lineage>
</organism>
<name>K6X920_9ALTE</name>
<accession>K6X920</accession>
<dbReference type="EMBL" id="BAEO01000003">
    <property type="protein sequence ID" value="GAC17134.1"/>
    <property type="molecule type" value="Genomic_DNA"/>
</dbReference>
<keyword evidence="1" id="KW-0732">Signal</keyword>
<reference evidence="3 4" key="1">
    <citation type="journal article" date="2017" name="Antonie Van Leeuwenhoek">
        <title>Rhizobium rhizosphaerae sp. nov., a novel species isolated from rice rhizosphere.</title>
        <authorList>
            <person name="Zhao J.J."/>
            <person name="Zhang J."/>
            <person name="Zhang R.J."/>
            <person name="Zhang C.W."/>
            <person name="Yin H.Q."/>
            <person name="Zhang X.X."/>
        </authorList>
    </citation>
    <scope>NUCLEOTIDE SEQUENCE [LARGE SCALE GENOMIC DNA]</scope>
    <source>
        <strain evidence="3 4">BSs20135</strain>
    </source>
</reference>
<evidence type="ECO:0000259" key="2">
    <source>
        <dbReference type="Pfam" id="PF07589"/>
    </source>
</evidence>